<evidence type="ECO:0000256" key="1">
    <source>
        <dbReference type="ARBA" id="ARBA00023015"/>
    </source>
</evidence>
<dbReference type="Proteomes" id="UP000629596">
    <property type="component" value="Unassembled WGS sequence"/>
</dbReference>
<dbReference type="PROSITE" id="PS00041">
    <property type="entry name" value="HTH_ARAC_FAMILY_1"/>
    <property type="match status" value="1"/>
</dbReference>
<keyword evidence="2" id="KW-0238">DNA-binding</keyword>
<dbReference type="GO" id="GO:0043565">
    <property type="term" value="F:sequence-specific DNA binding"/>
    <property type="evidence" value="ECO:0007669"/>
    <property type="project" value="InterPro"/>
</dbReference>
<dbReference type="PANTHER" id="PTHR43280">
    <property type="entry name" value="ARAC-FAMILY TRANSCRIPTIONAL REGULATOR"/>
    <property type="match status" value="1"/>
</dbReference>
<keyword evidence="1" id="KW-0805">Transcription regulation</keyword>
<feature type="chain" id="PRO_5017704889" evidence="5">
    <location>
        <begin position="23"/>
        <end position="583"/>
    </location>
</feature>
<proteinExistence type="predicted"/>
<sequence length="583" mass="67364">MKMKQCILFVFFSLIQMSSLGASNSPDSLFTDEYIESICLNEPKRALALLDEAEQLKKMPPYRIDYLRCLVYHNGMEQYRIALDYANKAYHSDFIQNDPMWKYSLLDMMSNACLQLSDYEACIRYVVEGTKSAREIGDKSGEANMMLMHGEAKRKMGLKAEAETYFLQAIEIQKKVVASTRDWHDVDDLLYSYGTLISAYQEDGKYEAAIGLLPEYERLMDKLKKMPDLPDGLCDLRYASEYAAFACIYAQNGEQETARKYYLKYLETNYASSIEGEPIRIEYLLNSGQYKEALQYIGKEKQRYVDNGETISFEYLRYALEYEERALAGLGDYKALAETRKQMLAVTDSLNSRDKANAALELSTLYETNEKNEQIRIQADKLYRERIFLIASLVVLFLSLAVISFIVHSLRATRRKNRILVQQIDEMLDYQEELHRAKKAMLDSAATFASEELPAGTFDSEELPADTSESERKLFELMDMTIDSEKMFLDPDINRDALIKRFGILKNSFAQFIQTYAGTNFNGYINNKRIDYSVLLLRDEANYTIQAVSDDSGFSNVRTFHRVFRDRYGITPAEYRKNMTRKA</sequence>
<gene>
    <name evidence="8" type="ORF">DWU89_06950</name>
    <name evidence="7" type="ORF">H8784_06790</name>
</gene>
<dbReference type="InterPro" id="IPR018062">
    <property type="entry name" value="HTH_AraC-typ_CS"/>
</dbReference>
<dbReference type="InterPro" id="IPR018060">
    <property type="entry name" value="HTH_AraC"/>
</dbReference>
<evidence type="ECO:0000313" key="7">
    <source>
        <dbReference type="EMBL" id="MBC8601429.1"/>
    </source>
</evidence>
<comment type="caution">
    <text evidence="8">The sequence shown here is derived from an EMBL/GenBank/DDBJ whole genome shotgun (WGS) entry which is preliminary data.</text>
</comment>
<keyword evidence="4" id="KW-1133">Transmembrane helix</keyword>
<dbReference type="SUPFAM" id="SSF46689">
    <property type="entry name" value="Homeodomain-like"/>
    <property type="match status" value="1"/>
</dbReference>
<evidence type="ECO:0000313" key="8">
    <source>
        <dbReference type="EMBL" id="RDU49923.1"/>
    </source>
</evidence>
<dbReference type="PANTHER" id="PTHR43280:SF34">
    <property type="entry name" value="ARAC-FAMILY TRANSCRIPTIONAL REGULATOR"/>
    <property type="match status" value="1"/>
</dbReference>
<protein>
    <submittedName>
        <fullName evidence="8">AraC family transcriptional regulator</fullName>
    </submittedName>
</protein>
<organism evidence="8 9">
    <name type="scientific">Parabacteroides acidifaciens</name>
    <dbReference type="NCBI Taxonomy" id="2290935"/>
    <lineage>
        <taxon>Bacteria</taxon>
        <taxon>Pseudomonadati</taxon>
        <taxon>Bacteroidota</taxon>
        <taxon>Bacteroidia</taxon>
        <taxon>Bacteroidales</taxon>
        <taxon>Tannerellaceae</taxon>
        <taxon>Parabacteroides</taxon>
    </lineage>
</organism>
<feature type="signal peptide" evidence="5">
    <location>
        <begin position="1"/>
        <end position="22"/>
    </location>
</feature>
<dbReference type="EMBL" id="JACRTI010000011">
    <property type="protein sequence ID" value="MBC8601429.1"/>
    <property type="molecule type" value="Genomic_DNA"/>
</dbReference>
<name>A0A3D8HG26_9BACT</name>
<evidence type="ECO:0000259" key="6">
    <source>
        <dbReference type="PROSITE" id="PS01124"/>
    </source>
</evidence>
<accession>A0A3D8HG26</accession>
<reference evidence="7 10" key="2">
    <citation type="submission" date="2020-08" db="EMBL/GenBank/DDBJ databases">
        <title>Genome public.</title>
        <authorList>
            <person name="Liu C."/>
            <person name="Sun Q."/>
        </authorList>
    </citation>
    <scope>NUCLEOTIDE SEQUENCE [LARGE SCALE GENOMIC DNA]</scope>
    <source>
        <strain evidence="7 10">426_9</strain>
    </source>
</reference>
<evidence type="ECO:0000313" key="9">
    <source>
        <dbReference type="Proteomes" id="UP000256321"/>
    </source>
</evidence>
<dbReference type="InterPro" id="IPR011990">
    <property type="entry name" value="TPR-like_helical_dom_sf"/>
</dbReference>
<dbReference type="SUPFAM" id="SSF48452">
    <property type="entry name" value="TPR-like"/>
    <property type="match status" value="1"/>
</dbReference>
<dbReference type="SMART" id="SM00342">
    <property type="entry name" value="HTH_ARAC"/>
    <property type="match status" value="1"/>
</dbReference>
<evidence type="ECO:0000256" key="5">
    <source>
        <dbReference type="SAM" id="SignalP"/>
    </source>
</evidence>
<dbReference type="PROSITE" id="PS01124">
    <property type="entry name" value="HTH_ARAC_FAMILY_2"/>
    <property type="match status" value="1"/>
</dbReference>
<evidence type="ECO:0000256" key="4">
    <source>
        <dbReference type="SAM" id="Phobius"/>
    </source>
</evidence>
<dbReference type="Gene3D" id="1.10.10.60">
    <property type="entry name" value="Homeodomain-like"/>
    <property type="match status" value="1"/>
</dbReference>
<keyword evidence="4" id="KW-0812">Transmembrane</keyword>
<evidence type="ECO:0000313" key="10">
    <source>
        <dbReference type="Proteomes" id="UP000629596"/>
    </source>
</evidence>
<feature type="transmembrane region" description="Helical" evidence="4">
    <location>
        <begin position="387"/>
        <end position="410"/>
    </location>
</feature>
<keyword evidence="10" id="KW-1185">Reference proteome</keyword>
<dbReference type="EMBL" id="QREV01000011">
    <property type="protein sequence ID" value="RDU49923.1"/>
    <property type="molecule type" value="Genomic_DNA"/>
</dbReference>
<reference evidence="8 9" key="1">
    <citation type="submission" date="2018-07" db="EMBL/GenBank/DDBJ databases">
        <title>Parabacteroides acidifaciens nov. sp., isolated from human feces.</title>
        <authorList>
            <person name="Wang Y.J."/>
        </authorList>
    </citation>
    <scope>NUCLEOTIDE SEQUENCE [LARGE SCALE GENOMIC DNA]</scope>
    <source>
        <strain evidence="8 9">426-9</strain>
    </source>
</reference>
<dbReference type="GO" id="GO:0003700">
    <property type="term" value="F:DNA-binding transcription factor activity"/>
    <property type="evidence" value="ECO:0007669"/>
    <property type="project" value="InterPro"/>
</dbReference>
<dbReference type="InterPro" id="IPR009057">
    <property type="entry name" value="Homeodomain-like_sf"/>
</dbReference>
<keyword evidence="5" id="KW-0732">Signal</keyword>
<dbReference type="Pfam" id="PF12833">
    <property type="entry name" value="HTH_18"/>
    <property type="match status" value="1"/>
</dbReference>
<dbReference type="Gene3D" id="1.25.40.10">
    <property type="entry name" value="Tetratricopeptide repeat domain"/>
    <property type="match status" value="1"/>
</dbReference>
<keyword evidence="3" id="KW-0804">Transcription</keyword>
<feature type="domain" description="HTH araC/xylS-type" evidence="6">
    <location>
        <begin position="472"/>
        <end position="578"/>
    </location>
</feature>
<dbReference type="Proteomes" id="UP000256321">
    <property type="component" value="Unassembled WGS sequence"/>
</dbReference>
<evidence type="ECO:0000256" key="3">
    <source>
        <dbReference type="ARBA" id="ARBA00023163"/>
    </source>
</evidence>
<evidence type="ECO:0000256" key="2">
    <source>
        <dbReference type="ARBA" id="ARBA00023125"/>
    </source>
</evidence>
<dbReference type="RefSeq" id="WP_115498916.1">
    <property type="nucleotide sequence ID" value="NZ_JACRTI010000011.1"/>
</dbReference>
<dbReference type="AlphaFoldDB" id="A0A3D8HG26"/>
<keyword evidence="4" id="KW-0472">Membrane</keyword>